<name>A0ABR3BW20_9TREE</name>
<comment type="caution">
    <text evidence="6">The sequence shown here is derived from an EMBL/GenBank/DDBJ whole genome shotgun (WGS) entry which is preliminary data.</text>
</comment>
<keyword evidence="2 4" id="KW-0689">Ribosomal protein</keyword>
<dbReference type="Pfam" id="PF00687">
    <property type="entry name" value="Ribosomal_L1"/>
    <property type="match status" value="1"/>
</dbReference>
<feature type="region of interest" description="Disordered" evidence="5">
    <location>
        <begin position="129"/>
        <end position="148"/>
    </location>
</feature>
<feature type="compositionally biased region" description="Low complexity" evidence="5">
    <location>
        <begin position="72"/>
        <end position="94"/>
    </location>
</feature>
<dbReference type="Gene3D" id="3.30.190.20">
    <property type="match status" value="1"/>
</dbReference>
<comment type="similarity">
    <text evidence="1 4">Belongs to the universal ribosomal protein uL1 family.</text>
</comment>
<evidence type="ECO:0000256" key="3">
    <source>
        <dbReference type="ARBA" id="ARBA00023274"/>
    </source>
</evidence>
<accession>A0ABR3BW20</accession>
<dbReference type="CDD" id="cd00403">
    <property type="entry name" value="Ribosomal_L1"/>
    <property type="match status" value="1"/>
</dbReference>
<sequence>MPRHNSFSIRASSSSSQPEEAAAAVAASGEYFVQQAKLYKYLEKRFNKFNKKTENERQRPNRDRQFSKSIKSTHSTPSNASTSSPVSSSTSSDTLTRKMISSSIRIPGKLLAQVARPAVASASFSTTATAGARVQSKQSKKKVANPNALSASEATRVLRALEVAHPTSTYSLTLHTKSHKSALPIRGSFILPLDPRRTSETILVFAEPSSPSATFAKEAGAAYVGGDELFEAVLSGKIQPTRCLATPGMMPAVSRTLARFLGPKGLMPVAKRGGVAEGEELAERIRDAAGKMEYRADKQGTVKINVARVDFGIPSVETNIKSFIQTVRDNQAAANQTDDPLAAAGKSKKKKGSSITSVILESTNGPSIELNDVL</sequence>
<dbReference type="InterPro" id="IPR023674">
    <property type="entry name" value="Ribosomal_uL1-like"/>
</dbReference>
<gene>
    <name evidence="6" type="ORF">I308_101987</name>
</gene>
<dbReference type="InterPro" id="IPR016095">
    <property type="entry name" value="Ribosomal_uL1_3-a/b-sand"/>
</dbReference>
<dbReference type="GeneID" id="91988845"/>
<evidence type="ECO:0000256" key="4">
    <source>
        <dbReference type="RuleBase" id="RU000659"/>
    </source>
</evidence>
<keyword evidence="7" id="KW-1185">Reference proteome</keyword>
<feature type="region of interest" description="Disordered" evidence="5">
    <location>
        <begin position="1"/>
        <end position="20"/>
    </location>
</feature>
<evidence type="ECO:0000313" key="7">
    <source>
        <dbReference type="Proteomes" id="UP000054399"/>
    </source>
</evidence>
<evidence type="ECO:0000256" key="5">
    <source>
        <dbReference type="SAM" id="MobiDB-lite"/>
    </source>
</evidence>
<organism evidence="6 7">
    <name type="scientific">Cryptococcus tetragattii IND107</name>
    <dbReference type="NCBI Taxonomy" id="1296105"/>
    <lineage>
        <taxon>Eukaryota</taxon>
        <taxon>Fungi</taxon>
        <taxon>Dikarya</taxon>
        <taxon>Basidiomycota</taxon>
        <taxon>Agaricomycotina</taxon>
        <taxon>Tremellomycetes</taxon>
        <taxon>Tremellales</taxon>
        <taxon>Cryptococcaceae</taxon>
        <taxon>Cryptococcus</taxon>
        <taxon>Cryptococcus gattii species complex</taxon>
    </lineage>
</organism>
<dbReference type="PANTHER" id="PTHR36427:SF3">
    <property type="entry name" value="LARGE RIBOSOMAL SUBUNIT PROTEIN UL1M"/>
    <property type="match status" value="1"/>
</dbReference>
<feature type="region of interest" description="Disordered" evidence="5">
    <location>
        <begin position="50"/>
        <end position="94"/>
    </location>
</feature>
<keyword evidence="3 4" id="KW-0687">Ribonucleoprotein</keyword>
<reference evidence="6" key="1">
    <citation type="submission" date="2015-01" db="EMBL/GenBank/DDBJ databases">
        <authorList>
            <consortium name="The Broad Institute Genomics Platform"/>
            <person name="Cuomo C."/>
            <person name="Litvintseva A."/>
            <person name="Chen Y."/>
            <person name="Heitman J."/>
            <person name="Sun S."/>
            <person name="Springer D."/>
            <person name="Dromer F."/>
            <person name="Young S."/>
            <person name="Zeng Q."/>
            <person name="Gargeya S."/>
            <person name="Abouelleil A."/>
            <person name="Alvarado L."/>
            <person name="Chapman S.B."/>
            <person name="Gainer-Dewar J."/>
            <person name="Goldberg J."/>
            <person name="Griggs A."/>
            <person name="Gujja S."/>
            <person name="Hansen M."/>
            <person name="Howarth C."/>
            <person name="Imamovic A."/>
            <person name="Larimer J."/>
            <person name="Murphy C."/>
            <person name="Naylor J."/>
            <person name="Pearson M."/>
            <person name="Priest M."/>
            <person name="Roberts A."/>
            <person name="Saif S."/>
            <person name="Shea T."/>
            <person name="Sykes S."/>
            <person name="Wortman J."/>
            <person name="Nusbaum C."/>
            <person name="Birren B."/>
        </authorList>
    </citation>
    <scope>NUCLEOTIDE SEQUENCE</scope>
    <source>
        <strain evidence="6">IND107</strain>
    </source>
</reference>
<dbReference type="Proteomes" id="UP000054399">
    <property type="component" value="Unassembled WGS sequence"/>
</dbReference>
<reference evidence="6" key="2">
    <citation type="submission" date="2024-01" db="EMBL/GenBank/DDBJ databases">
        <title>Comparative genomics of Cryptococcus and Kwoniella reveals pathogenesis evolution and contrasting modes of karyotype evolution via chromosome fusion or intercentromeric recombination.</title>
        <authorList>
            <person name="Coelho M.A."/>
            <person name="David-Palma M."/>
            <person name="Shea T."/>
            <person name="Bowers K."/>
            <person name="Mcginley-Smith S."/>
            <person name="Mohammad A.W."/>
            <person name="Gnirke A."/>
            <person name="Yurkov A.M."/>
            <person name="Nowrousian M."/>
            <person name="Sun S."/>
            <person name="Cuomo C.A."/>
            <person name="Heitman J."/>
        </authorList>
    </citation>
    <scope>NUCLEOTIDE SEQUENCE</scope>
    <source>
        <strain evidence="6">IND107</strain>
    </source>
</reference>
<protein>
    <recommendedName>
        <fullName evidence="4">Ribosomal protein</fullName>
    </recommendedName>
</protein>
<dbReference type="RefSeq" id="XP_066615315.1">
    <property type="nucleotide sequence ID" value="XM_066756538.1"/>
</dbReference>
<evidence type="ECO:0000256" key="1">
    <source>
        <dbReference type="ARBA" id="ARBA00010531"/>
    </source>
</evidence>
<dbReference type="InterPro" id="IPR023673">
    <property type="entry name" value="Ribosomal_uL1_CS"/>
</dbReference>
<dbReference type="InterPro" id="IPR028364">
    <property type="entry name" value="Ribosomal_uL1/biogenesis"/>
</dbReference>
<dbReference type="Gene3D" id="3.40.50.790">
    <property type="match status" value="1"/>
</dbReference>
<proteinExistence type="inferred from homology"/>
<dbReference type="PROSITE" id="PS01199">
    <property type="entry name" value="RIBOSOMAL_L1"/>
    <property type="match status" value="1"/>
</dbReference>
<evidence type="ECO:0000256" key="2">
    <source>
        <dbReference type="ARBA" id="ARBA00022980"/>
    </source>
</evidence>
<feature type="region of interest" description="Disordered" evidence="5">
    <location>
        <begin position="335"/>
        <end position="354"/>
    </location>
</feature>
<evidence type="ECO:0000313" key="6">
    <source>
        <dbReference type="EMBL" id="KAL0252595.1"/>
    </source>
</evidence>
<dbReference type="EMBL" id="ATAM02000003">
    <property type="protein sequence ID" value="KAL0252595.1"/>
    <property type="molecule type" value="Genomic_DNA"/>
</dbReference>
<dbReference type="PANTHER" id="PTHR36427">
    <property type="entry name" value="54S RIBOSOMAL PROTEIN L1, MITOCHONDRIAL"/>
    <property type="match status" value="1"/>
</dbReference>
<feature type="compositionally biased region" description="Basic and acidic residues" evidence="5">
    <location>
        <begin position="50"/>
        <end position="66"/>
    </location>
</feature>
<dbReference type="SUPFAM" id="SSF56808">
    <property type="entry name" value="Ribosomal protein L1"/>
    <property type="match status" value="1"/>
</dbReference>